<reference evidence="1" key="1">
    <citation type="journal article" date="2015" name="Nature">
        <title>Complex archaea that bridge the gap between prokaryotes and eukaryotes.</title>
        <authorList>
            <person name="Spang A."/>
            <person name="Saw J.H."/>
            <person name="Jorgensen S.L."/>
            <person name="Zaremba-Niedzwiedzka K."/>
            <person name="Martijn J."/>
            <person name="Lind A.E."/>
            <person name="van Eijk R."/>
            <person name="Schleper C."/>
            <person name="Guy L."/>
            <person name="Ettema T.J."/>
        </authorList>
    </citation>
    <scope>NUCLEOTIDE SEQUENCE</scope>
</reference>
<dbReference type="Pfam" id="PF01041">
    <property type="entry name" value="DegT_DnrJ_EryC1"/>
    <property type="match status" value="1"/>
</dbReference>
<dbReference type="Gene3D" id="3.40.640.10">
    <property type="entry name" value="Type I PLP-dependent aspartate aminotransferase-like (Major domain)"/>
    <property type="match status" value="1"/>
</dbReference>
<dbReference type="InterPro" id="IPR000653">
    <property type="entry name" value="DegT/StrS_aminotransferase"/>
</dbReference>
<comment type="caution">
    <text evidence="1">The sequence shown here is derived from an EMBL/GenBank/DDBJ whole genome shotgun (WGS) entry which is preliminary data.</text>
</comment>
<gene>
    <name evidence="1" type="ORF">LCGC14_0124580</name>
</gene>
<evidence type="ECO:0008006" key="2">
    <source>
        <dbReference type="Google" id="ProtNLM"/>
    </source>
</evidence>
<dbReference type="Gene3D" id="3.90.1150.10">
    <property type="entry name" value="Aspartate Aminotransferase, domain 1"/>
    <property type="match status" value="1"/>
</dbReference>
<dbReference type="GO" id="GO:0000271">
    <property type="term" value="P:polysaccharide biosynthetic process"/>
    <property type="evidence" value="ECO:0007669"/>
    <property type="project" value="TreeGrafter"/>
</dbReference>
<dbReference type="PANTHER" id="PTHR30244:SF34">
    <property type="entry name" value="DTDP-4-AMINO-4,6-DIDEOXYGALACTOSE TRANSAMINASE"/>
    <property type="match status" value="1"/>
</dbReference>
<dbReference type="SUPFAM" id="SSF53383">
    <property type="entry name" value="PLP-dependent transferases"/>
    <property type="match status" value="1"/>
</dbReference>
<dbReference type="PANTHER" id="PTHR30244">
    <property type="entry name" value="TRANSAMINASE"/>
    <property type="match status" value="1"/>
</dbReference>
<dbReference type="InterPro" id="IPR015421">
    <property type="entry name" value="PyrdxlP-dep_Trfase_major"/>
</dbReference>
<dbReference type="CDD" id="cd00616">
    <property type="entry name" value="AHBA_syn"/>
    <property type="match status" value="1"/>
</dbReference>
<dbReference type="PIRSF" id="PIRSF000390">
    <property type="entry name" value="PLP_StrS"/>
    <property type="match status" value="1"/>
</dbReference>
<name>A0A0F9Y7R9_9ZZZZ</name>
<sequence>MTTGDFPSAFPGANWMDEVEQQAVLDVVKNRAPFRFYGPNEPTHALAFEARAREVFGKTFALAVNSGTGALSCAMIAMGIGPGDEVIVPAFFWVASVGTIVHCNAIPILCEVDESLTLDPKDLEKKITPRTKLIIPIHMCGAPCDMDAIMAVADARGVDVMEDCAQCNGGSFKGKPVGTFGRVGMFSYQLNKNITSGEGGLLITDDEHLYWKMNAAHDLGVPWRGAEPDSQPADYLWGAGRRMGELCAAVANVQLEKLPTIVEHMRASNRRIQKAVKDLPGVTLRKLNDPAGDTGPFLGVMLTDADTALAAVDKLKATGLTDLWRLADYGLHCYFNVPQLVNKTPLSPAGNPWSMPQNAEFVPDYNKGACPVTDDLLERTIVINIPSKLTAEQEQTMIDRIREGLS</sequence>
<organism evidence="1">
    <name type="scientific">marine sediment metagenome</name>
    <dbReference type="NCBI Taxonomy" id="412755"/>
    <lineage>
        <taxon>unclassified sequences</taxon>
        <taxon>metagenomes</taxon>
        <taxon>ecological metagenomes</taxon>
    </lineage>
</organism>
<dbReference type="EMBL" id="LAZR01000039">
    <property type="protein sequence ID" value="KKO00684.1"/>
    <property type="molecule type" value="Genomic_DNA"/>
</dbReference>
<dbReference type="InterPro" id="IPR015422">
    <property type="entry name" value="PyrdxlP-dep_Trfase_small"/>
</dbReference>
<protein>
    <recommendedName>
        <fullName evidence="2">DegT/DnrJ/EryC1/StrS aminotransferase</fullName>
    </recommendedName>
</protein>
<dbReference type="InterPro" id="IPR015424">
    <property type="entry name" value="PyrdxlP-dep_Trfase"/>
</dbReference>
<proteinExistence type="predicted"/>
<evidence type="ECO:0000313" key="1">
    <source>
        <dbReference type="EMBL" id="KKO00684.1"/>
    </source>
</evidence>
<dbReference type="GO" id="GO:0030170">
    <property type="term" value="F:pyridoxal phosphate binding"/>
    <property type="evidence" value="ECO:0007669"/>
    <property type="project" value="TreeGrafter"/>
</dbReference>
<dbReference type="AlphaFoldDB" id="A0A0F9Y7R9"/>
<accession>A0A0F9Y7R9</accession>
<dbReference type="GO" id="GO:0008483">
    <property type="term" value="F:transaminase activity"/>
    <property type="evidence" value="ECO:0007669"/>
    <property type="project" value="TreeGrafter"/>
</dbReference>